<accession>A0AAU8FUG1</accession>
<dbReference type="InterPro" id="IPR029767">
    <property type="entry name" value="WecB-like"/>
</dbReference>
<dbReference type="GO" id="GO:0008761">
    <property type="term" value="F:UDP-N-acetylglucosamine 2-epimerase activity"/>
    <property type="evidence" value="ECO:0007669"/>
    <property type="project" value="UniProtKB-EC"/>
</dbReference>
<dbReference type="Gene3D" id="3.40.50.2000">
    <property type="entry name" value="Glycogen Phosphorylase B"/>
    <property type="match status" value="2"/>
</dbReference>
<sequence>MSTDGSRRRIAVLYGTRPEAVKMAPVVAALRASRDLTPVVVTSGQHREMLDQVNDLFGIVPDHDLGLLRHGQSLDDVVAGALQGFGAYLDRHPVDAVVVQGDTSTAFAGALAAYHRQIPVVHVEAGLRTGDVYSPFPEEGNRKFVGSVAALHCAPTEAAAHNLYVENVPREKVVVTGNTVIDALLRTVERQGSTGDPVIDVAVSQGRRIVLVTAHRRESWGAGIGEVAGALVRVANLYPDVLVVLPMHRNPLVRDVVVPILSEVPNVHLTEPMDYAPFCHLLARSTVVVTDSGGIQEEAPAVDVPVIVTRDTTERPEVVQAGGAVLVGTDQNRIVRTLRELLTNEQFHARMARAENPFGDGRAAERTVIALRAMLTARGAATDAGAADRAEILVS</sequence>
<dbReference type="CDD" id="cd03786">
    <property type="entry name" value="GTB_UDP-GlcNAc_2-Epimerase"/>
    <property type="match status" value="1"/>
</dbReference>
<dbReference type="SUPFAM" id="SSF53756">
    <property type="entry name" value="UDP-Glycosyltransferase/glycogen phosphorylase"/>
    <property type="match status" value="1"/>
</dbReference>
<dbReference type="PANTHER" id="PTHR43174">
    <property type="entry name" value="UDP-N-ACETYLGLUCOSAMINE 2-EPIMERASE"/>
    <property type="match status" value="1"/>
</dbReference>
<dbReference type="Pfam" id="PF02350">
    <property type="entry name" value="Epimerase_2"/>
    <property type="match status" value="1"/>
</dbReference>
<name>A0AAU8FUG1_9MICO</name>
<reference evidence="6" key="1">
    <citation type="submission" date="2024-06" db="EMBL/GenBank/DDBJ databases">
        <title>Complete genome sequence of the cellulolytic actinobacterium, Cellulosimicrobium ES-005.</title>
        <authorList>
            <person name="Matthews C.T."/>
            <person name="Underwood K.D."/>
            <person name="Ghanchi K.M."/>
            <person name="Fields S.D."/>
            <person name="Gardner S.G."/>
        </authorList>
    </citation>
    <scope>NUCLEOTIDE SEQUENCE</scope>
    <source>
        <strain evidence="6">ES-005</strain>
    </source>
</reference>
<dbReference type="PANTHER" id="PTHR43174:SF2">
    <property type="entry name" value="UDP-N-ACETYLGLUCOSAMINE 2-EPIMERASE"/>
    <property type="match status" value="1"/>
</dbReference>
<dbReference type="NCBIfam" id="TIGR00236">
    <property type="entry name" value="wecB"/>
    <property type="match status" value="1"/>
</dbReference>
<comment type="similarity">
    <text evidence="2 4">Belongs to the UDP-N-acetylglucosamine 2-epimerase family.</text>
</comment>
<evidence type="ECO:0000256" key="2">
    <source>
        <dbReference type="ARBA" id="ARBA00038209"/>
    </source>
</evidence>
<evidence type="ECO:0000256" key="1">
    <source>
        <dbReference type="ARBA" id="ARBA00023235"/>
    </source>
</evidence>
<evidence type="ECO:0000259" key="5">
    <source>
        <dbReference type="Pfam" id="PF02350"/>
    </source>
</evidence>
<keyword evidence="1 4" id="KW-0413">Isomerase</keyword>
<gene>
    <name evidence="6" type="primary">wecB</name>
    <name evidence="6" type="ORF">ABRQ22_11735</name>
</gene>
<protein>
    <recommendedName>
        <fullName evidence="3">UDP-N-acetylglucosamine 2-epimerase (non-hydrolyzing)</fullName>
        <ecNumber evidence="3">5.1.3.14</ecNumber>
    </recommendedName>
</protein>
<evidence type="ECO:0000313" key="6">
    <source>
        <dbReference type="EMBL" id="XCH28277.1"/>
    </source>
</evidence>
<dbReference type="AlphaFoldDB" id="A0AAU8FUG1"/>
<evidence type="ECO:0000256" key="4">
    <source>
        <dbReference type="RuleBase" id="RU003513"/>
    </source>
</evidence>
<dbReference type="EC" id="5.1.3.14" evidence="3"/>
<proteinExistence type="inferred from homology"/>
<dbReference type="EMBL" id="CP159290">
    <property type="protein sequence ID" value="XCH28277.1"/>
    <property type="molecule type" value="Genomic_DNA"/>
</dbReference>
<dbReference type="InterPro" id="IPR003331">
    <property type="entry name" value="UDP_GlcNAc_Epimerase_2_dom"/>
</dbReference>
<organism evidence="6">
    <name type="scientific">Cellulosimicrobium sp. ES-005</name>
    <dbReference type="NCBI Taxonomy" id="3163031"/>
    <lineage>
        <taxon>Bacteria</taxon>
        <taxon>Bacillati</taxon>
        <taxon>Actinomycetota</taxon>
        <taxon>Actinomycetes</taxon>
        <taxon>Micrococcales</taxon>
        <taxon>Promicromonosporaceae</taxon>
        <taxon>Cellulosimicrobium</taxon>
    </lineage>
</organism>
<evidence type="ECO:0000256" key="3">
    <source>
        <dbReference type="ARBA" id="ARBA00038858"/>
    </source>
</evidence>
<feature type="domain" description="UDP-N-acetylglucosamine 2-epimerase" evidence="5">
    <location>
        <begin position="29"/>
        <end position="371"/>
    </location>
</feature>
<dbReference type="RefSeq" id="WP_353706856.1">
    <property type="nucleotide sequence ID" value="NZ_CP159290.1"/>
</dbReference>